<proteinExistence type="predicted"/>
<reference evidence="1 3" key="2">
    <citation type="journal article" date="2011" name="Virus Genes">
        <title>Comparative genomic sequence analysis of the Marek's disease vaccine strain SB-1.</title>
        <authorList>
            <person name="Spatz S.J."/>
            <person name="Schat K.A."/>
        </authorList>
    </citation>
    <scope>NUCLEOTIDE SEQUENCE [LARGE SCALE GENOMIC DNA]</scope>
    <source>
        <strain evidence="1">SB-1</strain>
    </source>
</reference>
<dbReference type="EMBL" id="AB049735">
    <property type="protein sequence ID" value="BAB16575.1"/>
    <property type="molecule type" value="Genomic_DNA"/>
</dbReference>
<evidence type="ECO:0000313" key="2">
    <source>
        <dbReference type="EMBL" id="BAB16575.1"/>
    </source>
</evidence>
<dbReference type="EMBL" id="AB049735">
    <property type="protein sequence ID" value="BAB16500.1"/>
    <property type="molecule type" value="Genomic_DNA"/>
</dbReference>
<accession>Q9DH04</accession>
<accession>F8TC65</accession>
<dbReference type="Proteomes" id="UP000095860">
    <property type="component" value="Segment"/>
</dbReference>
<evidence type="ECO:0000313" key="3">
    <source>
        <dbReference type="Proteomes" id="UP000095860"/>
    </source>
</evidence>
<protein>
    <submittedName>
        <fullName evidence="2">R-LORF5 protein</fullName>
    </submittedName>
</protein>
<organism evidence="2 4">
    <name type="scientific">Gallid alphaherpesvirus 3</name>
    <dbReference type="NCBI Taxonomy" id="35250"/>
    <lineage>
        <taxon>Viruses</taxon>
        <taxon>Duplodnaviria</taxon>
        <taxon>Heunggongvirae</taxon>
        <taxon>Peploviricota</taxon>
        <taxon>Herviviricetes</taxon>
        <taxon>Herpesvirales</taxon>
        <taxon>Orthoherpesviridae</taxon>
        <taxon>Alphaherpesvirinae</taxon>
        <taxon>Mardivirus</taxon>
        <taxon>Mardivirus gallidalpha3</taxon>
    </lineage>
</organism>
<keyword evidence="3" id="KW-1185">Reference proteome</keyword>
<evidence type="ECO:0000313" key="4">
    <source>
        <dbReference type="Proteomes" id="UP000181057"/>
    </source>
</evidence>
<dbReference type="RefSeq" id="YP_010795667.1">
    <property type="nucleotide sequence ID" value="NC_075702.1"/>
</dbReference>
<reference evidence="2 4" key="1">
    <citation type="journal article" date="2001" name="Curr. Top. Microbiol. Immunol.">
        <title>A complete genomic DNA sequence of Marek's disease virus type 2, strain HPRS24.</title>
        <authorList>
            <person name="Izumiya Y."/>
            <person name="Jang H.K."/>
            <person name="Ono M."/>
            <person name="Mikami T."/>
        </authorList>
    </citation>
    <scope>NUCLEOTIDE SEQUENCE [LARGE SCALE GENOMIC DNA]</scope>
    <source>
        <strain evidence="2">HPRS24</strain>
    </source>
</reference>
<dbReference type="EMBL" id="HQ840738">
    <property type="protein sequence ID" value="AEI00276.1"/>
    <property type="molecule type" value="Genomic_DNA"/>
</dbReference>
<dbReference type="Proteomes" id="UP000181057">
    <property type="component" value="Segment"/>
</dbReference>
<sequence>MSRDGRTGPEMRSFFCGLFAMEGKGKPENLRPFGVFFPSIAGRAAVLLNRRETSGEWEWASRGHPLFWDDRESTCRLSLDGPWKKKRVERRGGGGRPERPAR</sequence>
<evidence type="ECO:0000313" key="1">
    <source>
        <dbReference type="EMBL" id="AEI00276.1"/>
    </source>
</evidence>
<name>Q9DH04_9ALPH</name>
<dbReference type="GeneID" id="80532827"/>
<gene>
    <name evidence="2" type="primary">R-LORF5</name>
</gene>
<dbReference type="KEGG" id="vg:80532827"/>